<dbReference type="EMBL" id="AP018449">
    <property type="protein sequence ID" value="BBB89837.1"/>
    <property type="molecule type" value="Genomic_DNA"/>
</dbReference>
<dbReference type="GO" id="GO:0005829">
    <property type="term" value="C:cytosol"/>
    <property type="evidence" value="ECO:0007669"/>
    <property type="project" value="TreeGrafter"/>
</dbReference>
<evidence type="ECO:0000259" key="4">
    <source>
        <dbReference type="PROSITE" id="PS50972"/>
    </source>
</evidence>
<evidence type="ECO:0000256" key="3">
    <source>
        <dbReference type="ARBA" id="ARBA00022679"/>
    </source>
</evidence>
<keyword evidence="6" id="KW-1185">Reference proteome</keyword>
<proteinExistence type="inferred from homology"/>
<accession>A0A348AFI9</accession>
<dbReference type="GO" id="GO:0008705">
    <property type="term" value="F:methionine synthase activity"/>
    <property type="evidence" value="ECO:0007669"/>
    <property type="project" value="TreeGrafter"/>
</dbReference>
<dbReference type="PROSITE" id="PS50972">
    <property type="entry name" value="PTERIN_BINDING"/>
    <property type="match status" value="1"/>
</dbReference>
<name>A0A348AFI9_9FIRM</name>
<evidence type="ECO:0000256" key="2">
    <source>
        <dbReference type="ARBA" id="ARBA00022603"/>
    </source>
</evidence>
<dbReference type="PANTHER" id="PTHR45833">
    <property type="entry name" value="METHIONINE SYNTHASE"/>
    <property type="match status" value="1"/>
</dbReference>
<sequence>MIMIGERINGMFKDIGKAVREHDPKPLQEWAVKQKEGGAHYLDVNTGPNSEDQTVDLPWMIKVVREVSDLPLAIDTTDYNAMEAALIEYGKPGAVINSIGCEQEKIDRVFPMAAKYQADVVCLCISKSGIPKSADERVALAMEFVANAEAYGLQPDNLFIDPIILPVNVAQEHASEALETIRQIKLLSNPAPLTTIGLSNVSQKTPHRPLLNRTFAVMAMAVGLDSAILDVNDDLLVDAIASARIILNKDIYCDSYPKVFRQR</sequence>
<dbReference type="GO" id="GO:0042558">
    <property type="term" value="P:pteridine-containing compound metabolic process"/>
    <property type="evidence" value="ECO:0007669"/>
    <property type="project" value="InterPro"/>
</dbReference>
<dbReference type="Pfam" id="PF00809">
    <property type="entry name" value="Pterin_bind"/>
    <property type="match status" value="1"/>
</dbReference>
<dbReference type="AlphaFoldDB" id="A0A348AFI9"/>
<dbReference type="NCBIfam" id="NF005719">
    <property type="entry name" value="PRK07535.1"/>
    <property type="match status" value="1"/>
</dbReference>
<protein>
    <submittedName>
        <fullName evidence="5">5-methyltetrahydrofolate:corrinoid/iron-sulfur protein co-methyltransferase</fullName>
        <ecNumber evidence="5">2.1.1.258</ecNumber>
    </submittedName>
</protein>
<gene>
    <name evidence="5" type="primary">acsE_1</name>
    <name evidence="5" type="ORF">MAMMFC1_00471</name>
</gene>
<dbReference type="OrthoDB" id="9803687at2"/>
<dbReference type="EC" id="2.1.1.258" evidence="5"/>
<dbReference type="KEGG" id="mana:MAMMFC1_00471"/>
<dbReference type="InterPro" id="IPR000489">
    <property type="entry name" value="Pterin-binding_dom"/>
</dbReference>
<organism evidence="5 6">
    <name type="scientific">Methylomusa anaerophila</name>
    <dbReference type="NCBI Taxonomy" id="1930071"/>
    <lineage>
        <taxon>Bacteria</taxon>
        <taxon>Bacillati</taxon>
        <taxon>Bacillota</taxon>
        <taxon>Negativicutes</taxon>
        <taxon>Selenomonadales</taxon>
        <taxon>Sporomusaceae</taxon>
        <taxon>Methylomusa</taxon>
    </lineage>
</organism>
<dbReference type="Gene3D" id="3.20.20.20">
    <property type="entry name" value="Dihydropteroate synthase-like"/>
    <property type="match status" value="1"/>
</dbReference>
<dbReference type="Proteomes" id="UP000276437">
    <property type="component" value="Chromosome"/>
</dbReference>
<dbReference type="SUPFAM" id="SSF51717">
    <property type="entry name" value="Dihydropteroate synthetase-like"/>
    <property type="match status" value="1"/>
</dbReference>
<dbReference type="GO" id="GO:0032259">
    <property type="term" value="P:methylation"/>
    <property type="evidence" value="ECO:0007669"/>
    <property type="project" value="UniProtKB-KW"/>
</dbReference>
<feature type="domain" description="Pterin-binding" evidence="4">
    <location>
        <begin position="1"/>
        <end position="248"/>
    </location>
</feature>
<keyword evidence="2 5" id="KW-0489">Methyltransferase</keyword>
<evidence type="ECO:0000256" key="1">
    <source>
        <dbReference type="ARBA" id="ARBA00010398"/>
    </source>
</evidence>
<evidence type="ECO:0000313" key="6">
    <source>
        <dbReference type="Proteomes" id="UP000276437"/>
    </source>
</evidence>
<evidence type="ECO:0000313" key="5">
    <source>
        <dbReference type="EMBL" id="BBB89837.1"/>
    </source>
</evidence>
<keyword evidence="3 5" id="KW-0808">Transferase</keyword>
<dbReference type="RefSeq" id="WP_126306139.1">
    <property type="nucleotide sequence ID" value="NZ_AP018449.1"/>
</dbReference>
<comment type="similarity">
    <text evidence="1">Belongs to the vitamin-B12 dependent methionine synthase family.</text>
</comment>
<dbReference type="PANTHER" id="PTHR45833:SF2">
    <property type="entry name" value="BIFUNCTIONAL HOMOCYSTEINE S-METHYLTRANSFERASE_5,10-METHYLENETETRAHYDROFOLATE REDUCTASE"/>
    <property type="match status" value="1"/>
</dbReference>
<reference evidence="5 6" key="1">
    <citation type="journal article" date="2018" name="Int. J. Syst. Evol. Microbiol.">
        <title>Methylomusa anaerophila gen. nov., sp. nov., an anaerobic methanol-utilizing bacterium isolated from a microbial fuel cell.</title>
        <authorList>
            <person name="Amano N."/>
            <person name="Yamamuro A."/>
            <person name="Miyahara M."/>
            <person name="Kouzuma A."/>
            <person name="Abe T."/>
            <person name="Watanabe K."/>
        </authorList>
    </citation>
    <scope>NUCLEOTIDE SEQUENCE [LARGE SCALE GENOMIC DNA]</scope>
    <source>
        <strain evidence="5 6">MMFC1</strain>
    </source>
</reference>
<dbReference type="InterPro" id="IPR050554">
    <property type="entry name" value="Met_Synthase/Corrinoid"/>
</dbReference>
<dbReference type="InterPro" id="IPR011005">
    <property type="entry name" value="Dihydropteroate_synth-like_sf"/>
</dbReference>
<dbReference type="GO" id="GO:0102036">
    <property type="term" value="F:methyltetrahydrofolate:corrinoid/iron-sulfur protein methyltransferase activity"/>
    <property type="evidence" value="ECO:0007669"/>
    <property type="project" value="UniProtKB-EC"/>
</dbReference>